<evidence type="ECO:0000313" key="2">
    <source>
        <dbReference type="Proteomes" id="UP000184532"/>
    </source>
</evidence>
<keyword evidence="2" id="KW-1185">Reference proteome</keyword>
<dbReference type="Proteomes" id="UP000184532">
    <property type="component" value="Unassembled WGS sequence"/>
</dbReference>
<organism evidence="1 2">
    <name type="scientific">Flagellimonas flava</name>
    <dbReference type="NCBI Taxonomy" id="570519"/>
    <lineage>
        <taxon>Bacteria</taxon>
        <taxon>Pseudomonadati</taxon>
        <taxon>Bacteroidota</taxon>
        <taxon>Flavobacteriia</taxon>
        <taxon>Flavobacteriales</taxon>
        <taxon>Flavobacteriaceae</taxon>
        <taxon>Flagellimonas</taxon>
    </lineage>
</organism>
<accession>A0A1M5NP35</accession>
<sequence>MNGMGIAAKGNISRFFLGGTCTNPRAEHIDFRTVKQLNH</sequence>
<gene>
    <name evidence="1" type="ORF">SAMN04488116_2879</name>
</gene>
<dbReference type="EMBL" id="FQWL01000005">
    <property type="protein sequence ID" value="SHG90693.1"/>
    <property type="molecule type" value="Genomic_DNA"/>
</dbReference>
<evidence type="ECO:0000313" key="1">
    <source>
        <dbReference type="EMBL" id="SHG90693.1"/>
    </source>
</evidence>
<name>A0A1M5NP35_9FLAO</name>
<proteinExistence type="predicted"/>
<dbReference type="AlphaFoldDB" id="A0A1M5NP35"/>
<reference evidence="2" key="1">
    <citation type="submission" date="2016-11" db="EMBL/GenBank/DDBJ databases">
        <authorList>
            <person name="Varghese N."/>
            <person name="Submissions S."/>
        </authorList>
    </citation>
    <scope>NUCLEOTIDE SEQUENCE [LARGE SCALE GENOMIC DNA]</scope>
    <source>
        <strain evidence="2">DSM 22638</strain>
    </source>
</reference>
<protein>
    <submittedName>
        <fullName evidence="1">Uncharacterized protein</fullName>
    </submittedName>
</protein>